<dbReference type="PANTHER" id="PTHR48100">
    <property type="entry name" value="BROAD-SPECIFICITY PHOSPHATASE YOR283W-RELATED"/>
    <property type="match status" value="1"/>
</dbReference>
<dbReference type="Pfam" id="PF00300">
    <property type="entry name" value="His_Phos_1"/>
    <property type="match status" value="1"/>
</dbReference>
<dbReference type="KEGG" id="vff:VITFI_CDS3312"/>
<proteinExistence type="predicted"/>
<name>A0A221KJL1_VITFI</name>
<dbReference type="Gene3D" id="3.40.50.1240">
    <property type="entry name" value="Phosphoglycerate mutase-like"/>
    <property type="match status" value="1"/>
</dbReference>
<organism evidence="1 2">
    <name type="scientific">Vitreoscilla filiformis</name>
    <dbReference type="NCBI Taxonomy" id="63"/>
    <lineage>
        <taxon>Bacteria</taxon>
        <taxon>Pseudomonadati</taxon>
        <taxon>Pseudomonadota</taxon>
        <taxon>Betaproteobacteria</taxon>
        <taxon>Neisseriales</taxon>
        <taxon>Neisseriaceae</taxon>
        <taxon>Vitreoscilla</taxon>
    </lineage>
</organism>
<evidence type="ECO:0000313" key="2">
    <source>
        <dbReference type="Proteomes" id="UP000199729"/>
    </source>
</evidence>
<dbReference type="InterPro" id="IPR013078">
    <property type="entry name" value="His_Pase_superF_clade-1"/>
</dbReference>
<dbReference type="SMART" id="SM00855">
    <property type="entry name" value="PGAM"/>
    <property type="match status" value="1"/>
</dbReference>
<protein>
    <submittedName>
        <fullName evidence="1">Alpha-ribazole phosphatase</fullName>
    </submittedName>
</protein>
<evidence type="ECO:0000313" key="1">
    <source>
        <dbReference type="EMBL" id="ASM79089.1"/>
    </source>
</evidence>
<accession>A0A221KJL1</accession>
<dbReference type="AlphaFoldDB" id="A0A221KJL1"/>
<keyword evidence="2" id="KW-1185">Reference proteome</keyword>
<dbReference type="GO" id="GO:0016791">
    <property type="term" value="F:phosphatase activity"/>
    <property type="evidence" value="ECO:0007669"/>
    <property type="project" value="TreeGrafter"/>
</dbReference>
<dbReference type="EMBL" id="CP022424">
    <property type="protein sequence ID" value="ASM79089.1"/>
    <property type="molecule type" value="Genomic_DNA"/>
</dbReference>
<dbReference type="GO" id="GO:0005737">
    <property type="term" value="C:cytoplasm"/>
    <property type="evidence" value="ECO:0007669"/>
    <property type="project" value="TreeGrafter"/>
</dbReference>
<dbReference type="PANTHER" id="PTHR48100:SF1">
    <property type="entry name" value="HISTIDINE PHOSPHATASE FAMILY PROTEIN-RELATED"/>
    <property type="match status" value="1"/>
</dbReference>
<dbReference type="InterPro" id="IPR050275">
    <property type="entry name" value="PGM_Phosphatase"/>
</dbReference>
<gene>
    <name evidence="1" type="ORF">VITFI_CDS3312</name>
</gene>
<dbReference type="Proteomes" id="UP000199729">
    <property type="component" value="Plasmid pVF1"/>
</dbReference>
<geneLocation type="plasmid" evidence="2">
    <name>pvf1</name>
</geneLocation>
<keyword evidence="1" id="KW-0614">Plasmid</keyword>
<dbReference type="InterPro" id="IPR029033">
    <property type="entry name" value="His_PPase_superfam"/>
</dbReference>
<dbReference type="CDD" id="cd07067">
    <property type="entry name" value="HP_PGM_like"/>
    <property type="match status" value="1"/>
</dbReference>
<dbReference type="SUPFAM" id="SSF53254">
    <property type="entry name" value="Phosphoglycerate mutase-like"/>
    <property type="match status" value="1"/>
</dbReference>
<reference evidence="1 2" key="1">
    <citation type="submission" date="2017-07" db="EMBL/GenBank/DDBJ databases">
        <title>Complete Genome Sequence of the cosmetic ferment Vitreoscilla filiformis (ATCC15551).</title>
        <authorList>
            <person name="Contreras S."/>
            <person name="Sagory-Zalkind P."/>
            <person name="Blanquart H."/>
            <person name="Iltis A."/>
            <person name="Morand S.C."/>
        </authorList>
    </citation>
    <scope>NUCLEOTIDE SEQUENCE [LARGE SCALE GENOMIC DNA]</scope>
    <source>
        <strain evidence="1 2">ATCC 15551</strain>
        <plasmid evidence="2">Plasmid pvf1</plasmid>
    </source>
</reference>
<sequence length="196" mass="21687">MHDVLLLRHPRPDVPPGHCYGQWDVPAVQPLDPVLAEVLARLPVLNDRPAVHLFSSPLQRAQALAQPLAGALGWPLHLDPRWQELSFGAWEGRAWADIPRHESDIWAADVHHRAPPGGETQAQLRARVHAALTERCRAPGLTLGVSHAGPIRCAVAVALGLPADQVPDVALDFGHLTWLRWHGGDWPRWQVQTLNR</sequence>